<dbReference type="GO" id="GO:0016020">
    <property type="term" value="C:membrane"/>
    <property type="evidence" value="ECO:0007669"/>
    <property type="project" value="TreeGrafter"/>
</dbReference>
<dbReference type="PANTHER" id="PTHR43798">
    <property type="entry name" value="MONOACYLGLYCEROL LIPASE"/>
    <property type="match status" value="1"/>
</dbReference>
<keyword evidence="3" id="KW-1185">Reference proteome</keyword>
<dbReference type="InterPro" id="IPR050266">
    <property type="entry name" value="AB_hydrolase_sf"/>
</dbReference>
<evidence type="ECO:0000259" key="1">
    <source>
        <dbReference type="Pfam" id="PF12697"/>
    </source>
</evidence>
<dbReference type="Gene3D" id="3.40.50.1820">
    <property type="entry name" value="alpha/beta hydrolase"/>
    <property type="match status" value="1"/>
</dbReference>
<dbReference type="AlphaFoldDB" id="A0A7C8N100"/>
<feature type="domain" description="AB hydrolase-1" evidence="1">
    <location>
        <begin position="23"/>
        <end position="153"/>
    </location>
</feature>
<dbReference type="OrthoDB" id="8119704at2759"/>
<sequence>MADTQQPTELFRISMNPSAETTIIFLHGLFCSHFEFSLVVPYLTDYHLLLVDLPSHSRSRASDSGPFTLTNYAARVASFIRNNAHNGCAHVVGLSTGGFVGMQLAAHDSELVSGTTPFQGYQHWLATHPRALYPLIAATATCIPNSAYHWATGRIGLLPHDELYVEMQLNFSFELVKRGYGEFALEGSVSALERAGVRTLVLVGEVVDARTAGLTGPLLRENGSPESKAVLIKTA</sequence>
<organism evidence="2 3">
    <name type="scientific">Xylaria multiplex</name>
    <dbReference type="NCBI Taxonomy" id="323545"/>
    <lineage>
        <taxon>Eukaryota</taxon>
        <taxon>Fungi</taxon>
        <taxon>Dikarya</taxon>
        <taxon>Ascomycota</taxon>
        <taxon>Pezizomycotina</taxon>
        <taxon>Sordariomycetes</taxon>
        <taxon>Xylariomycetidae</taxon>
        <taxon>Xylariales</taxon>
        <taxon>Xylariaceae</taxon>
        <taxon>Xylaria</taxon>
    </lineage>
</organism>
<dbReference type="PANTHER" id="PTHR43798:SF33">
    <property type="entry name" value="HYDROLASE, PUTATIVE (AFU_ORTHOLOGUE AFUA_2G14860)-RELATED"/>
    <property type="match status" value="1"/>
</dbReference>
<name>A0A7C8N100_9PEZI</name>
<dbReference type="Pfam" id="PF12697">
    <property type="entry name" value="Abhydrolase_6"/>
    <property type="match status" value="1"/>
</dbReference>
<dbReference type="InterPro" id="IPR000073">
    <property type="entry name" value="AB_hydrolase_1"/>
</dbReference>
<dbReference type="Proteomes" id="UP000481858">
    <property type="component" value="Unassembled WGS sequence"/>
</dbReference>
<comment type="caution">
    <text evidence="2">The sequence shown here is derived from an EMBL/GenBank/DDBJ whole genome shotgun (WGS) entry which is preliminary data.</text>
</comment>
<evidence type="ECO:0000313" key="3">
    <source>
        <dbReference type="Proteomes" id="UP000481858"/>
    </source>
</evidence>
<dbReference type="InterPro" id="IPR029058">
    <property type="entry name" value="AB_hydrolase_fold"/>
</dbReference>
<protein>
    <recommendedName>
        <fullName evidence="1">AB hydrolase-1 domain-containing protein</fullName>
    </recommendedName>
</protein>
<gene>
    <name evidence="2" type="ORF">GQX73_g7905</name>
</gene>
<dbReference type="SUPFAM" id="SSF53474">
    <property type="entry name" value="alpha/beta-Hydrolases"/>
    <property type="match status" value="1"/>
</dbReference>
<evidence type="ECO:0000313" key="2">
    <source>
        <dbReference type="EMBL" id="KAF2965676.1"/>
    </source>
</evidence>
<reference evidence="2 3" key="1">
    <citation type="submission" date="2019-12" db="EMBL/GenBank/DDBJ databases">
        <title>Draft genome sequence of the ascomycete Xylaria multiplex DSM 110363.</title>
        <authorList>
            <person name="Buettner E."/>
            <person name="Kellner H."/>
        </authorList>
    </citation>
    <scope>NUCLEOTIDE SEQUENCE [LARGE SCALE GENOMIC DNA]</scope>
    <source>
        <strain evidence="2 3">DSM 110363</strain>
    </source>
</reference>
<dbReference type="InParanoid" id="A0A7C8N100"/>
<dbReference type="EMBL" id="WUBL01000108">
    <property type="protein sequence ID" value="KAF2965676.1"/>
    <property type="molecule type" value="Genomic_DNA"/>
</dbReference>
<proteinExistence type="predicted"/>
<accession>A0A7C8N100</accession>